<organism evidence="3 4">
    <name type="scientific">Candidatus Kaiserbacteria bacterium CG10_big_fil_rev_8_21_14_0_10_59_10</name>
    <dbReference type="NCBI Taxonomy" id="1974612"/>
    <lineage>
        <taxon>Bacteria</taxon>
        <taxon>Candidatus Kaiseribacteriota</taxon>
    </lineage>
</organism>
<feature type="compositionally biased region" description="Low complexity" evidence="1">
    <location>
        <begin position="233"/>
        <end position="258"/>
    </location>
</feature>
<feature type="region of interest" description="Disordered" evidence="1">
    <location>
        <begin position="144"/>
        <end position="164"/>
    </location>
</feature>
<accession>A0A2H0U7Y3</accession>
<feature type="region of interest" description="Disordered" evidence="1">
    <location>
        <begin position="350"/>
        <end position="372"/>
    </location>
</feature>
<evidence type="ECO:0000256" key="2">
    <source>
        <dbReference type="SAM" id="SignalP"/>
    </source>
</evidence>
<sequence length="456" mass="46377">MRMERTWHTRTAILLLAAVAALLIFTSAQASQHDNTPVYPGQPNTTPELMSLAQKLGESANWTCVPVIPDSCGCGKQMSAKGCVPSGNKHQCMCTNTTNGFTSVGVCVSTLVCQGTKTAEGGAQEISKAVGDIFKGLLDKLMQKGGGGGGGDQGQQPGTDPSQFQQGCTSYYTVTVPTTDPCAIYNPNPLGGLGGSSDISSSLLGALGQPAASPPSVSEKIASKAPQSAGDEAAATTAAATTTTATTTPAASATSSAALSPELRGDVKITDGGATVVAGSRDVEGNVEIAGFYGGDTLAGQASSLAARMCETRPWASTTGLLSIFIPTTFLDGLCTWSGYKVGATVPDVQPRTVTPPSARPAQTPPPPPPPAVITIPPEVEIWAEPARVRLGVRTYIFWNSRGVDTCRVSGPSFTQEGVSGGASTVPLSDASTFSVVCSAPDGSTVSDSVTVNLAL</sequence>
<gene>
    <name evidence="3" type="ORF">COU20_01790</name>
</gene>
<name>A0A2H0U7Y3_9BACT</name>
<dbReference type="EMBL" id="PFBM01000012">
    <property type="protein sequence ID" value="PIR82512.1"/>
    <property type="molecule type" value="Genomic_DNA"/>
</dbReference>
<keyword evidence="2" id="KW-0732">Signal</keyword>
<dbReference type="Proteomes" id="UP000231379">
    <property type="component" value="Unassembled WGS sequence"/>
</dbReference>
<evidence type="ECO:0000313" key="4">
    <source>
        <dbReference type="Proteomes" id="UP000231379"/>
    </source>
</evidence>
<dbReference type="AlphaFoldDB" id="A0A2H0U7Y3"/>
<feature type="compositionally biased region" description="Pro residues" evidence="1">
    <location>
        <begin position="363"/>
        <end position="372"/>
    </location>
</feature>
<feature type="signal peptide" evidence="2">
    <location>
        <begin position="1"/>
        <end position="30"/>
    </location>
</feature>
<proteinExistence type="predicted"/>
<feature type="region of interest" description="Disordered" evidence="1">
    <location>
        <begin position="205"/>
        <end position="259"/>
    </location>
</feature>
<evidence type="ECO:0000256" key="1">
    <source>
        <dbReference type="SAM" id="MobiDB-lite"/>
    </source>
</evidence>
<protein>
    <submittedName>
        <fullName evidence="3">Uncharacterized protein</fullName>
    </submittedName>
</protein>
<feature type="compositionally biased region" description="Gly residues" evidence="1">
    <location>
        <begin position="144"/>
        <end position="153"/>
    </location>
</feature>
<comment type="caution">
    <text evidence="3">The sequence shown here is derived from an EMBL/GenBank/DDBJ whole genome shotgun (WGS) entry which is preliminary data.</text>
</comment>
<reference evidence="4" key="1">
    <citation type="submission" date="2017-09" db="EMBL/GenBank/DDBJ databases">
        <title>Depth-based differentiation of microbial function through sediment-hosted aquifers and enrichment of novel symbionts in the deep terrestrial subsurface.</title>
        <authorList>
            <person name="Probst A.J."/>
            <person name="Ladd B."/>
            <person name="Jarett J.K."/>
            <person name="Geller-Mcgrath D.E."/>
            <person name="Sieber C.M.K."/>
            <person name="Emerson J.B."/>
            <person name="Anantharaman K."/>
            <person name="Thomas B.C."/>
            <person name="Malmstrom R."/>
            <person name="Stieglmeier M."/>
            <person name="Klingl A."/>
            <person name="Woyke T."/>
            <person name="Ryan C.M."/>
            <person name="Banfield J.F."/>
        </authorList>
    </citation>
    <scope>NUCLEOTIDE SEQUENCE [LARGE SCALE GENOMIC DNA]</scope>
</reference>
<feature type="chain" id="PRO_5013769438" evidence="2">
    <location>
        <begin position="31"/>
        <end position="456"/>
    </location>
</feature>
<evidence type="ECO:0000313" key="3">
    <source>
        <dbReference type="EMBL" id="PIR82512.1"/>
    </source>
</evidence>